<evidence type="ECO:0000313" key="4">
    <source>
        <dbReference type="Proteomes" id="UP000518752"/>
    </source>
</evidence>
<organism evidence="3 4">
    <name type="scientific">Collybiopsis confluens</name>
    <dbReference type="NCBI Taxonomy" id="2823264"/>
    <lineage>
        <taxon>Eukaryota</taxon>
        <taxon>Fungi</taxon>
        <taxon>Dikarya</taxon>
        <taxon>Basidiomycota</taxon>
        <taxon>Agaricomycotina</taxon>
        <taxon>Agaricomycetes</taxon>
        <taxon>Agaricomycetidae</taxon>
        <taxon>Agaricales</taxon>
        <taxon>Marasmiineae</taxon>
        <taxon>Omphalotaceae</taxon>
        <taxon>Collybiopsis</taxon>
    </lineage>
</organism>
<keyword evidence="2" id="KW-0472">Membrane</keyword>
<keyword evidence="2" id="KW-1133">Transmembrane helix</keyword>
<evidence type="ECO:0000256" key="2">
    <source>
        <dbReference type="SAM" id="Phobius"/>
    </source>
</evidence>
<comment type="caution">
    <text evidence="3">The sequence shown here is derived from an EMBL/GenBank/DDBJ whole genome shotgun (WGS) entry which is preliminary data.</text>
</comment>
<dbReference type="AlphaFoldDB" id="A0A8H5HGQ6"/>
<protein>
    <submittedName>
        <fullName evidence="3">Uncharacterized protein</fullName>
    </submittedName>
</protein>
<dbReference type="OrthoDB" id="2756540at2759"/>
<keyword evidence="2" id="KW-0812">Transmembrane</keyword>
<proteinExistence type="predicted"/>
<name>A0A8H5HGQ6_9AGAR</name>
<reference evidence="3 4" key="1">
    <citation type="journal article" date="2020" name="ISME J.">
        <title>Uncovering the hidden diversity of litter-decomposition mechanisms in mushroom-forming fungi.</title>
        <authorList>
            <person name="Floudas D."/>
            <person name="Bentzer J."/>
            <person name="Ahren D."/>
            <person name="Johansson T."/>
            <person name="Persson P."/>
            <person name="Tunlid A."/>
        </authorList>
    </citation>
    <scope>NUCLEOTIDE SEQUENCE [LARGE SCALE GENOMIC DNA]</scope>
    <source>
        <strain evidence="3 4">CBS 406.79</strain>
    </source>
</reference>
<evidence type="ECO:0000313" key="3">
    <source>
        <dbReference type="EMBL" id="KAF5382983.1"/>
    </source>
</evidence>
<feature type="region of interest" description="Disordered" evidence="1">
    <location>
        <begin position="287"/>
        <end position="308"/>
    </location>
</feature>
<evidence type="ECO:0000256" key="1">
    <source>
        <dbReference type="SAM" id="MobiDB-lite"/>
    </source>
</evidence>
<sequence>MLLAFLLVPLSLASNVVPQLALSQQSLIFASGWKSTSAAASGNFLFTDTLGQALTVTLPLSTSSLNYSGLRRTGGSIYGVCIDCPTGATTNLQLFSGHDSTLLSNADAQPTTIFSLDVDPSQEHILQILNLADSRFGNTSEITFISIAIHEGSSVVTSSSASSTSSTAVSISTASISSASVTSSSSLVSASAVPSPSSSSAPVLEPGRNQTRNSLIAITTIISLIVVLSLAVGIFFYRRNHYQSSVFDDLTKIEDPPAAQKMLFPSTPGFLTLAGRQKPPTRLPERYTNRSDVSQNNPIIPVRRLDTG</sequence>
<gene>
    <name evidence="3" type="ORF">D9757_006349</name>
</gene>
<keyword evidence="4" id="KW-1185">Reference proteome</keyword>
<dbReference type="EMBL" id="JAACJN010000049">
    <property type="protein sequence ID" value="KAF5382983.1"/>
    <property type="molecule type" value="Genomic_DNA"/>
</dbReference>
<accession>A0A8H5HGQ6</accession>
<dbReference type="Proteomes" id="UP000518752">
    <property type="component" value="Unassembled WGS sequence"/>
</dbReference>
<feature type="transmembrane region" description="Helical" evidence="2">
    <location>
        <begin position="215"/>
        <end position="237"/>
    </location>
</feature>